<dbReference type="Pfam" id="PF02958">
    <property type="entry name" value="EcKL"/>
    <property type="match status" value="1"/>
</dbReference>
<dbReference type="Gene3D" id="3.90.1200.10">
    <property type="match status" value="1"/>
</dbReference>
<protein>
    <submittedName>
        <fullName evidence="3">Uncharacterized protein LOC108734402</fullName>
    </submittedName>
</protein>
<evidence type="ECO:0000313" key="3">
    <source>
        <dbReference type="RefSeq" id="XP_018321462.1"/>
    </source>
</evidence>
<evidence type="ECO:0000313" key="2">
    <source>
        <dbReference type="Proteomes" id="UP000192223"/>
    </source>
</evidence>
<organism evidence="2 3">
    <name type="scientific">Agrilus planipennis</name>
    <name type="common">Emerald ash borer</name>
    <name type="synonym">Agrilus marcopoli</name>
    <dbReference type="NCBI Taxonomy" id="224129"/>
    <lineage>
        <taxon>Eukaryota</taxon>
        <taxon>Metazoa</taxon>
        <taxon>Ecdysozoa</taxon>
        <taxon>Arthropoda</taxon>
        <taxon>Hexapoda</taxon>
        <taxon>Insecta</taxon>
        <taxon>Pterygota</taxon>
        <taxon>Neoptera</taxon>
        <taxon>Endopterygota</taxon>
        <taxon>Coleoptera</taxon>
        <taxon>Polyphaga</taxon>
        <taxon>Elateriformia</taxon>
        <taxon>Buprestoidea</taxon>
        <taxon>Buprestidae</taxon>
        <taxon>Agrilinae</taxon>
        <taxon>Agrilus</taxon>
    </lineage>
</organism>
<gene>
    <name evidence="3" type="primary">LOC108734402</name>
</gene>
<dbReference type="Proteomes" id="UP000192223">
    <property type="component" value="Unplaced"/>
</dbReference>
<evidence type="ECO:0000259" key="1">
    <source>
        <dbReference type="SMART" id="SM00587"/>
    </source>
</evidence>
<dbReference type="InterPro" id="IPR015897">
    <property type="entry name" value="CHK_kinase-like"/>
</dbReference>
<keyword evidence="2" id="KW-1185">Reference proteome</keyword>
<sequence length="416" mass="48510">MCENWENLIVDEIKSELVLLSEQKGITKPAISCTPGSAIGDNYLGEIVNVIIEGDDGKENGKNRLNIIVKCAPRAGAFRTKLPMHQLYLREMYAYDTIFREFLKIQNDCNVKDVFNPFAVCYKTIPTDGYETLIMKNMKSIGYYMENRFKPLDYDHVLLTIRSYGKLHALSFALREHEPEKFRKLANNLKEEFFSIVDLPENYYDQITKPASDLLEGPLKEKFDDYRSRLQSILEEELCEETPGRYAVIGHGDCWTNNFLFKREDFGTAKKPTSIIFLDWQLCRMSSPFADLFYFIFVCTDKEFRDIHFYNLMDEYYKSFSNFLWKLGCDPGQAFPRHIFDEHMKKFMGYGLYMAVSILKMLLAEKDEIPDFKNMSEEDLNKLFAEPPDIKSTAGYDKRIVDVITDAQNYGCVYLQ</sequence>
<dbReference type="InParanoid" id="A0A1W4WLY4"/>
<accession>A0A1W4WLY4</accession>
<dbReference type="OrthoDB" id="190089at2759"/>
<dbReference type="KEGG" id="apln:108734402"/>
<dbReference type="GeneID" id="108734402"/>
<proteinExistence type="predicted"/>
<dbReference type="PANTHER" id="PTHR11012:SF30">
    <property type="entry name" value="PROTEIN KINASE-LIKE DOMAIN-CONTAINING"/>
    <property type="match status" value="1"/>
</dbReference>
<dbReference type="PANTHER" id="PTHR11012">
    <property type="entry name" value="PROTEIN KINASE-LIKE DOMAIN-CONTAINING"/>
    <property type="match status" value="1"/>
</dbReference>
<dbReference type="SMART" id="SM00587">
    <property type="entry name" value="CHK"/>
    <property type="match status" value="1"/>
</dbReference>
<dbReference type="SUPFAM" id="SSF56112">
    <property type="entry name" value="Protein kinase-like (PK-like)"/>
    <property type="match status" value="1"/>
</dbReference>
<feature type="domain" description="CHK kinase-like" evidence="1">
    <location>
        <begin position="133"/>
        <end position="326"/>
    </location>
</feature>
<dbReference type="AlphaFoldDB" id="A0A1W4WLY4"/>
<dbReference type="InterPro" id="IPR011009">
    <property type="entry name" value="Kinase-like_dom_sf"/>
</dbReference>
<reference evidence="3" key="1">
    <citation type="submission" date="2025-08" db="UniProtKB">
        <authorList>
            <consortium name="RefSeq"/>
        </authorList>
    </citation>
    <scope>IDENTIFICATION</scope>
    <source>
        <tissue evidence="3">Entire body</tissue>
    </source>
</reference>
<dbReference type="RefSeq" id="XP_018321462.1">
    <property type="nucleotide sequence ID" value="XM_018465960.1"/>
</dbReference>
<dbReference type="STRING" id="224129.A0A1W4WLY4"/>
<dbReference type="InterPro" id="IPR004119">
    <property type="entry name" value="EcKL"/>
</dbReference>
<name>A0A1W4WLY4_AGRPL</name>